<gene>
    <name evidence="1" type="ORF">NP493_644g05025</name>
</gene>
<accession>A0AAD9KSK5</accession>
<dbReference type="Gene3D" id="2.60.40.10">
    <property type="entry name" value="Immunoglobulins"/>
    <property type="match status" value="1"/>
</dbReference>
<dbReference type="AlphaFoldDB" id="A0AAD9KSK5"/>
<dbReference type="InterPro" id="IPR036116">
    <property type="entry name" value="FN3_sf"/>
</dbReference>
<organism evidence="1 2">
    <name type="scientific">Ridgeia piscesae</name>
    <name type="common">Tubeworm</name>
    <dbReference type="NCBI Taxonomy" id="27915"/>
    <lineage>
        <taxon>Eukaryota</taxon>
        <taxon>Metazoa</taxon>
        <taxon>Spiralia</taxon>
        <taxon>Lophotrochozoa</taxon>
        <taxon>Annelida</taxon>
        <taxon>Polychaeta</taxon>
        <taxon>Sedentaria</taxon>
        <taxon>Canalipalpata</taxon>
        <taxon>Sabellida</taxon>
        <taxon>Siboglinidae</taxon>
        <taxon>Ridgeia</taxon>
    </lineage>
</organism>
<evidence type="ECO:0000313" key="1">
    <source>
        <dbReference type="EMBL" id="KAK2176727.1"/>
    </source>
</evidence>
<sequence>MFLLTAPVYRESHPPKVKTSGNVIIVSWADCFHINAEVKEFVLFKDDQAEYSGYDNQYSVYRQSQYQTYVFRVRLVTAYGKADTPSMAYDPTRSDYIGK</sequence>
<dbReference type="SUPFAM" id="SSF49265">
    <property type="entry name" value="Fibronectin type III"/>
    <property type="match status" value="1"/>
</dbReference>
<keyword evidence="2" id="KW-1185">Reference proteome</keyword>
<name>A0AAD9KSK5_RIDPI</name>
<proteinExistence type="predicted"/>
<dbReference type="InterPro" id="IPR013783">
    <property type="entry name" value="Ig-like_fold"/>
</dbReference>
<protein>
    <submittedName>
        <fullName evidence="1">Uncharacterized protein</fullName>
    </submittedName>
</protein>
<reference evidence="1" key="1">
    <citation type="journal article" date="2023" name="Mol. Biol. Evol.">
        <title>Third-Generation Sequencing Reveals the Adaptive Role of the Epigenome in Three Deep-Sea Polychaetes.</title>
        <authorList>
            <person name="Perez M."/>
            <person name="Aroh O."/>
            <person name="Sun Y."/>
            <person name="Lan Y."/>
            <person name="Juniper S.K."/>
            <person name="Young C.R."/>
            <person name="Angers B."/>
            <person name="Qian P.Y."/>
        </authorList>
    </citation>
    <scope>NUCLEOTIDE SEQUENCE</scope>
    <source>
        <strain evidence="1">R07B-5</strain>
    </source>
</reference>
<dbReference type="EMBL" id="JAODUO010000644">
    <property type="protein sequence ID" value="KAK2176727.1"/>
    <property type="molecule type" value="Genomic_DNA"/>
</dbReference>
<evidence type="ECO:0000313" key="2">
    <source>
        <dbReference type="Proteomes" id="UP001209878"/>
    </source>
</evidence>
<comment type="caution">
    <text evidence="1">The sequence shown here is derived from an EMBL/GenBank/DDBJ whole genome shotgun (WGS) entry which is preliminary data.</text>
</comment>
<dbReference type="Proteomes" id="UP001209878">
    <property type="component" value="Unassembled WGS sequence"/>
</dbReference>